<evidence type="ECO:0000313" key="2">
    <source>
        <dbReference type="EMBL" id="GGC61242.1"/>
    </source>
</evidence>
<dbReference type="EMBL" id="BMGG01000003">
    <property type="protein sequence ID" value="GGC61242.1"/>
    <property type="molecule type" value="Genomic_DNA"/>
</dbReference>
<evidence type="ECO:0000313" key="3">
    <source>
        <dbReference type="Proteomes" id="UP000637002"/>
    </source>
</evidence>
<dbReference type="AlphaFoldDB" id="A0A916U630"/>
<name>A0A916U630_9HYPH</name>
<proteinExistence type="predicted"/>
<dbReference type="Proteomes" id="UP000637002">
    <property type="component" value="Unassembled WGS sequence"/>
</dbReference>
<evidence type="ECO:0000256" key="1">
    <source>
        <dbReference type="SAM" id="MobiDB-lite"/>
    </source>
</evidence>
<reference evidence="2" key="2">
    <citation type="submission" date="2020-09" db="EMBL/GenBank/DDBJ databases">
        <authorList>
            <person name="Sun Q."/>
            <person name="Zhou Y."/>
        </authorList>
    </citation>
    <scope>NUCLEOTIDE SEQUENCE</scope>
    <source>
        <strain evidence="2">CGMCC 1.12919</strain>
    </source>
</reference>
<accession>A0A916U630</accession>
<gene>
    <name evidence="2" type="ORF">GCM10010994_19750</name>
</gene>
<keyword evidence="3" id="KW-1185">Reference proteome</keyword>
<comment type="caution">
    <text evidence="2">The sequence shown here is derived from an EMBL/GenBank/DDBJ whole genome shotgun (WGS) entry which is preliminary data.</text>
</comment>
<organism evidence="2 3">
    <name type="scientific">Chelatococcus reniformis</name>
    <dbReference type="NCBI Taxonomy" id="1494448"/>
    <lineage>
        <taxon>Bacteria</taxon>
        <taxon>Pseudomonadati</taxon>
        <taxon>Pseudomonadota</taxon>
        <taxon>Alphaproteobacteria</taxon>
        <taxon>Hyphomicrobiales</taxon>
        <taxon>Chelatococcaceae</taxon>
        <taxon>Chelatococcus</taxon>
    </lineage>
</organism>
<reference evidence="2" key="1">
    <citation type="journal article" date="2014" name="Int. J. Syst. Evol. Microbiol.">
        <title>Complete genome sequence of Corynebacterium casei LMG S-19264T (=DSM 44701T), isolated from a smear-ripened cheese.</title>
        <authorList>
            <consortium name="US DOE Joint Genome Institute (JGI-PGF)"/>
            <person name="Walter F."/>
            <person name="Albersmeier A."/>
            <person name="Kalinowski J."/>
            <person name="Ruckert C."/>
        </authorList>
    </citation>
    <scope>NUCLEOTIDE SEQUENCE</scope>
    <source>
        <strain evidence="2">CGMCC 1.12919</strain>
    </source>
</reference>
<protein>
    <submittedName>
        <fullName evidence="2">Uncharacterized protein</fullName>
    </submittedName>
</protein>
<sequence length="111" mass="12073">MIKATGAGDMAPIAGSTAAPTLRIHCCDPDLSHIAQPLHRYTGAVPAQHQVNRRLPEPLIAQQDPVPVWIELEAQHGLEEQMRRAGSPGLGRAGRRVERGAPPLTPRWKPQ</sequence>
<feature type="region of interest" description="Disordered" evidence="1">
    <location>
        <begin position="81"/>
        <end position="111"/>
    </location>
</feature>